<keyword evidence="2 8" id="KW-0699">rRNA-binding</keyword>
<dbReference type="OrthoDB" id="9809045at2"/>
<dbReference type="GO" id="GO:0015935">
    <property type="term" value="C:small ribosomal subunit"/>
    <property type="evidence" value="ECO:0007669"/>
    <property type="project" value="InterPro"/>
</dbReference>
<dbReference type="PANTHER" id="PTHR48277:SF1">
    <property type="entry name" value="MITOCHONDRIAL RIBOSOMAL PROTEIN S5"/>
    <property type="match status" value="1"/>
</dbReference>
<proteinExistence type="inferred from homology"/>
<dbReference type="STRING" id="708126.BW727_101450"/>
<dbReference type="InterPro" id="IPR005712">
    <property type="entry name" value="Ribosomal_uS5_bac-type"/>
</dbReference>
<sequence length="166" mass="17215">MVYIDPSNLDLEDRVVAINRVTKVVKGGRRLRFSALVVVGDKNGHVGFGTGKAAEVPEAIRKAIESAKKNLIEVPTVGTTIPHASVGRFNGGHVLLKPALSGSGVSAGGPVRAIVELAGIADITSKSLGSSTPINMVRATVDGLTQLKRVEEVAALRGKSVDEITG</sequence>
<evidence type="ECO:0000256" key="5">
    <source>
        <dbReference type="ARBA" id="ARBA00023274"/>
    </source>
</evidence>
<evidence type="ECO:0000313" key="11">
    <source>
        <dbReference type="EMBL" id="AQS53817.1"/>
    </source>
</evidence>
<accession>A0A1S6IQI5</accession>
<dbReference type="Pfam" id="PF00333">
    <property type="entry name" value="Ribosomal_S5"/>
    <property type="match status" value="1"/>
</dbReference>
<dbReference type="GO" id="GO:0003735">
    <property type="term" value="F:structural constituent of ribosome"/>
    <property type="evidence" value="ECO:0007669"/>
    <property type="project" value="UniProtKB-UniRule"/>
</dbReference>
<dbReference type="InterPro" id="IPR000851">
    <property type="entry name" value="Ribosomal_uS5"/>
</dbReference>
<evidence type="ECO:0000256" key="7">
    <source>
        <dbReference type="ARBA" id="ARBA00062000"/>
    </source>
</evidence>
<dbReference type="HAMAP" id="MF_01307_B">
    <property type="entry name" value="Ribosomal_uS5_B"/>
    <property type="match status" value="1"/>
</dbReference>
<dbReference type="InterPro" id="IPR014721">
    <property type="entry name" value="Ribsml_uS5_D2-typ_fold_subgr"/>
</dbReference>
<keyword evidence="4 8" id="KW-0689">Ribosomal protein</keyword>
<dbReference type="PROSITE" id="PS50881">
    <property type="entry name" value="S5_DSRBD"/>
    <property type="match status" value="1"/>
</dbReference>
<dbReference type="InterPro" id="IPR013810">
    <property type="entry name" value="Ribosomal_uS5_N"/>
</dbReference>
<dbReference type="GO" id="GO:0042254">
    <property type="term" value="P:ribosome biogenesis"/>
    <property type="evidence" value="ECO:0007669"/>
    <property type="project" value="UniProtKB-ARBA"/>
</dbReference>
<dbReference type="InterPro" id="IPR018192">
    <property type="entry name" value="Ribosomal_uS5_N_CS"/>
</dbReference>
<keyword evidence="12" id="KW-1185">Reference proteome</keyword>
<dbReference type="PANTHER" id="PTHR48277">
    <property type="entry name" value="MITOCHONDRIAL RIBOSOMAL PROTEIN S5"/>
    <property type="match status" value="1"/>
</dbReference>
<dbReference type="GO" id="GO:0006412">
    <property type="term" value="P:translation"/>
    <property type="evidence" value="ECO:0007669"/>
    <property type="project" value="UniProtKB-UniRule"/>
</dbReference>
<gene>
    <name evidence="8 11" type="primary">rpsE</name>
    <name evidence="11" type="ORF">BW727_101450</name>
</gene>
<evidence type="ECO:0000256" key="8">
    <source>
        <dbReference type="HAMAP-Rule" id="MF_01307"/>
    </source>
</evidence>
<dbReference type="PROSITE" id="PS00585">
    <property type="entry name" value="RIBOSOMAL_S5"/>
    <property type="match status" value="1"/>
</dbReference>
<evidence type="ECO:0000256" key="4">
    <source>
        <dbReference type="ARBA" id="ARBA00022980"/>
    </source>
</evidence>
<evidence type="ECO:0000256" key="3">
    <source>
        <dbReference type="ARBA" id="ARBA00022884"/>
    </source>
</evidence>
<comment type="similarity">
    <text evidence="1 8 9">Belongs to the universal ribosomal protein uS5 family.</text>
</comment>
<dbReference type="FunFam" id="3.30.230.10:FF:000002">
    <property type="entry name" value="30S ribosomal protein S5"/>
    <property type="match status" value="1"/>
</dbReference>
<dbReference type="Gene3D" id="3.30.230.10">
    <property type="match status" value="1"/>
</dbReference>
<protein>
    <recommendedName>
        <fullName evidence="6 8">Small ribosomal subunit protein uS5</fullName>
    </recommendedName>
</protein>
<evidence type="ECO:0000259" key="10">
    <source>
        <dbReference type="PROSITE" id="PS50881"/>
    </source>
</evidence>
<dbReference type="Gene3D" id="3.30.160.20">
    <property type="match status" value="1"/>
</dbReference>
<dbReference type="GO" id="GO:0019843">
    <property type="term" value="F:rRNA binding"/>
    <property type="evidence" value="ECO:0007669"/>
    <property type="project" value="UniProtKB-UniRule"/>
</dbReference>
<feature type="domain" description="S5 DRBM" evidence="10">
    <location>
        <begin position="11"/>
        <end position="74"/>
    </location>
</feature>
<evidence type="ECO:0000256" key="6">
    <source>
        <dbReference type="ARBA" id="ARBA00035255"/>
    </source>
</evidence>
<evidence type="ECO:0000256" key="1">
    <source>
        <dbReference type="ARBA" id="ARBA00008945"/>
    </source>
</evidence>
<keyword evidence="5 8" id="KW-0687">Ribonucleoprotein</keyword>
<dbReference type="AlphaFoldDB" id="A0A1S6IQI5"/>
<comment type="function">
    <text evidence="8">With S4 and S12 plays an important role in translational accuracy.</text>
</comment>
<reference evidence="11 12" key="1">
    <citation type="journal article" date="2014" name="Int. J. Syst. Evol. Microbiol.">
        <title>Jeotgalibaca dankookensis gen. nov., sp. nov., a member of the family Carnobacteriaceae, isolated from seujeot (Korean traditional food).</title>
        <authorList>
            <person name="Lee D.G."/>
            <person name="Trujillo M.E."/>
            <person name="Kang H."/>
            <person name="Ahn T.Y."/>
        </authorList>
    </citation>
    <scope>NUCLEOTIDE SEQUENCE [LARGE SCALE GENOMIC DNA]</scope>
    <source>
        <strain evidence="11 12">EX-07</strain>
    </source>
</reference>
<dbReference type="SUPFAM" id="SSF54211">
    <property type="entry name" value="Ribosomal protein S5 domain 2-like"/>
    <property type="match status" value="1"/>
</dbReference>
<comment type="subunit">
    <text evidence="7 8">Part of the 30S ribosomal subunit. Contacts proteins S4 and S8.</text>
</comment>
<dbReference type="InterPro" id="IPR005324">
    <property type="entry name" value="Ribosomal_uS5_C"/>
</dbReference>
<dbReference type="FunFam" id="3.30.160.20:FF:000001">
    <property type="entry name" value="30S ribosomal protein S5"/>
    <property type="match status" value="1"/>
</dbReference>
<dbReference type="GO" id="GO:0005737">
    <property type="term" value="C:cytoplasm"/>
    <property type="evidence" value="ECO:0007669"/>
    <property type="project" value="UniProtKB-ARBA"/>
</dbReference>
<evidence type="ECO:0000256" key="9">
    <source>
        <dbReference type="RuleBase" id="RU003823"/>
    </source>
</evidence>
<name>A0A1S6IQI5_9LACT</name>
<evidence type="ECO:0000313" key="12">
    <source>
        <dbReference type="Proteomes" id="UP000188993"/>
    </source>
</evidence>
<dbReference type="SUPFAM" id="SSF54768">
    <property type="entry name" value="dsRNA-binding domain-like"/>
    <property type="match status" value="1"/>
</dbReference>
<organism evidence="11 12">
    <name type="scientific">Jeotgalibaca dankookensis</name>
    <dbReference type="NCBI Taxonomy" id="708126"/>
    <lineage>
        <taxon>Bacteria</taxon>
        <taxon>Bacillati</taxon>
        <taxon>Bacillota</taxon>
        <taxon>Bacilli</taxon>
        <taxon>Lactobacillales</taxon>
        <taxon>Carnobacteriaceae</taxon>
        <taxon>Jeotgalibaca</taxon>
    </lineage>
</organism>
<dbReference type="Proteomes" id="UP000188993">
    <property type="component" value="Chromosome"/>
</dbReference>
<dbReference type="EMBL" id="CP019728">
    <property type="protein sequence ID" value="AQS53817.1"/>
    <property type="molecule type" value="Genomic_DNA"/>
</dbReference>
<dbReference type="RefSeq" id="WP_062470739.1">
    <property type="nucleotide sequence ID" value="NZ_BBYN01000023.1"/>
</dbReference>
<dbReference type="InterPro" id="IPR020568">
    <property type="entry name" value="Ribosomal_Su5_D2-typ_SF"/>
</dbReference>
<evidence type="ECO:0000256" key="2">
    <source>
        <dbReference type="ARBA" id="ARBA00022730"/>
    </source>
</evidence>
<comment type="domain">
    <text evidence="8">The N-terminal domain interacts with the head of the 30S subunit; the C-terminal domain interacts with the body and contacts protein S4. The interaction surface between S4 and S5 is involved in control of translational fidelity.</text>
</comment>
<comment type="function">
    <text evidence="8">Located at the back of the 30S subunit body where it stabilizes the conformation of the head with respect to the body.</text>
</comment>
<dbReference type="NCBIfam" id="TIGR01021">
    <property type="entry name" value="rpsE_bact"/>
    <property type="match status" value="1"/>
</dbReference>
<dbReference type="KEGG" id="jda:BW727_101450"/>
<keyword evidence="3 8" id="KW-0694">RNA-binding</keyword>
<dbReference type="Pfam" id="PF03719">
    <property type="entry name" value="Ribosomal_S5_C"/>
    <property type="match status" value="1"/>
</dbReference>